<gene>
    <name evidence="1" type="ORF">NCTC13148_00475</name>
</gene>
<dbReference type="Gene3D" id="1.10.3600.10">
    <property type="entry name" value="Putative bacterial toxin ydaT"/>
    <property type="match status" value="1"/>
</dbReference>
<proteinExistence type="predicted"/>
<accession>A0A377BIV3</accession>
<evidence type="ECO:0000313" key="2">
    <source>
        <dbReference type="Proteomes" id="UP000254255"/>
    </source>
</evidence>
<sequence>MAPDSGEGIDFPADHSRARQKLFRFLDNHFNSERYRENVRQLTPAILAVLPIEYRNRLLPEDNVMARLARLEKETSEAKIAVAMDAPRHQKLKELSEGIVEMYRVDPGLTGPLMEWCRLCWGYMTGSKWRKPRCSNTNGFQVQKQCVIAENSMSNTAEIINFPNKPNNREVVWPTCRTGIPRSLTRSNSLSLA</sequence>
<name>A0A377BIV3_ECOLX</name>
<reference evidence="1 2" key="1">
    <citation type="submission" date="2018-06" db="EMBL/GenBank/DDBJ databases">
        <authorList>
            <consortium name="Pathogen Informatics"/>
            <person name="Doyle S."/>
        </authorList>
    </citation>
    <scope>NUCLEOTIDE SEQUENCE [LARGE SCALE GENOMIC DNA]</scope>
    <source>
        <strain evidence="1 2">NCTC13148</strain>
    </source>
</reference>
<dbReference type="InterPro" id="IPR009364">
    <property type="entry name" value="YdaT-like"/>
</dbReference>
<dbReference type="AlphaFoldDB" id="A0A377BIV3"/>
<dbReference type="Proteomes" id="UP000254255">
    <property type="component" value="Unassembled WGS sequence"/>
</dbReference>
<evidence type="ECO:0000313" key="1">
    <source>
        <dbReference type="EMBL" id="STL64513.1"/>
    </source>
</evidence>
<organism evidence="1 2">
    <name type="scientific">Escherichia coli</name>
    <dbReference type="NCBI Taxonomy" id="562"/>
    <lineage>
        <taxon>Bacteria</taxon>
        <taxon>Pseudomonadati</taxon>
        <taxon>Pseudomonadota</taxon>
        <taxon>Gammaproteobacteria</taxon>
        <taxon>Enterobacterales</taxon>
        <taxon>Enterobacteriaceae</taxon>
        <taxon>Escherichia</taxon>
    </lineage>
</organism>
<dbReference type="Pfam" id="PF06254">
    <property type="entry name" value="YdaT_toxin"/>
    <property type="match status" value="1"/>
</dbReference>
<dbReference type="InterPro" id="IPR037042">
    <property type="entry name" value="YdaT-like_sf"/>
</dbReference>
<protein>
    <submittedName>
        <fullName evidence="1">Bacteriophage regulatory protein CII</fullName>
    </submittedName>
</protein>
<dbReference type="EMBL" id="UGET01000004">
    <property type="protein sequence ID" value="STL64513.1"/>
    <property type="molecule type" value="Genomic_DNA"/>
</dbReference>